<dbReference type="PROSITE" id="PS00061">
    <property type="entry name" value="ADH_SHORT"/>
    <property type="match status" value="1"/>
</dbReference>
<sequence>MAHDKLALVTGASSGIGRCLAQIAASDGHDLLLVSQSSEIEHPEALEMTGVQVETLHADLSDEDGIDKLMTALGGRCPDLLFANAGHGRVGHFADQDEVDIVNLVGTNVVGTTVLVHRILRRMLARGHGRILMTGSIAGRMPGPNQAVYNASKAYVNMLARALHHEVMGTGVTVTNLAPGPVDTPFFPRSGMDKTLMGQGPKDDPMTVAGAGYRAMMKGKAEVVSGWKGKAMQAGTHLMTDGMTAELHRVMARPRH</sequence>
<dbReference type="PRINTS" id="PR00081">
    <property type="entry name" value="GDHRDH"/>
</dbReference>
<evidence type="ECO:0000313" key="4">
    <source>
        <dbReference type="EMBL" id="SCY40969.1"/>
    </source>
</evidence>
<evidence type="ECO:0000313" key="5">
    <source>
        <dbReference type="Proteomes" id="UP000199502"/>
    </source>
</evidence>
<evidence type="ECO:0000256" key="1">
    <source>
        <dbReference type="ARBA" id="ARBA00006484"/>
    </source>
</evidence>
<protein>
    <submittedName>
        <fullName evidence="4">Short-chain dehydrogenase</fullName>
    </submittedName>
</protein>
<dbReference type="SMART" id="SM00822">
    <property type="entry name" value="PKS_KR"/>
    <property type="match status" value="1"/>
</dbReference>
<dbReference type="RefSeq" id="WP_090741870.1">
    <property type="nucleotide sequence ID" value="NZ_FMVT01000004.1"/>
</dbReference>
<dbReference type="Proteomes" id="UP000199502">
    <property type="component" value="Unassembled WGS sequence"/>
</dbReference>
<dbReference type="Pfam" id="PF00106">
    <property type="entry name" value="adh_short"/>
    <property type="match status" value="1"/>
</dbReference>
<feature type="domain" description="Ketoreductase" evidence="3">
    <location>
        <begin position="5"/>
        <end position="180"/>
    </location>
</feature>
<dbReference type="InterPro" id="IPR057326">
    <property type="entry name" value="KR_dom"/>
</dbReference>
<dbReference type="SUPFAM" id="SSF51735">
    <property type="entry name" value="NAD(P)-binding Rossmann-fold domains"/>
    <property type="match status" value="1"/>
</dbReference>
<evidence type="ECO:0000256" key="2">
    <source>
        <dbReference type="ARBA" id="ARBA00023002"/>
    </source>
</evidence>
<dbReference type="GO" id="GO:0016020">
    <property type="term" value="C:membrane"/>
    <property type="evidence" value="ECO:0007669"/>
    <property type="project" value="TreeGrafter"/>
</dbReference>
<dbReference type="GO" id="GO:0016491">
    <property type="term" value="F:oxidoreductase activity"/>
    <property type="evidence" value="ECO:0007669"/>
    <property type="project" value="UniProtKB-KW"/>
</dbReference>
<comment type="similarity">
    <text evidence="1">Belongs to the short-chain dehydrogenases/reductases (SDR) family.</text>
</comment>
<dbReference type="EMBL" id="FMVT01000004">
    <property type="protein sequence ID" value="SCY40969.1"/>
    <property type="molecule type" value="Genomic_DNA"/>
</dbReference>
<dbReference type="AlphaFoldDB" id="A0A1G5FP01"/>
<name>A0A1G5FP01_9RHOB</name>
<gene>
    <name evidence="4" type="ORF">SAMN05660710_01498</name>
</gene>
<dbReference type="InterPro" id="IPR020904">
    <property type="entry name" value="Sc_DH/Rdtase_CS"/>
</dbReference>
<accession>A0A1G5FP01</accession>
<evidence type="ECO:0000259" key="3">
    <source>
        <dbReference type="SMART" id="SM00822"/>
    </source>
</evidence>
<dbReference type="InterPro" id="IPR002347">
    <property type="entry name" value="SDR_fam"/>
</dbReference>
<dbReference type="InterPro" id="IPR036291">
    <property type="entry name" value="NAD(P)-bd_dom_sf"/>
</dbReference>
<proteinExistence type="inferred from homology"/>
<dbReference type="OrthoDB" id="9808814at2"/>
<keyword evidence="5" id="KW-1185">Reference proteome</keyword>
<dbReference type="Gene3D" id="3.40.50.720">
    <property type="entry name" value="NAD(P)-binding Rossmann-like Domain"/>
    <property type="match status" value="1"/>
</dbReference>
<dbReference type="STRING" id="336292.SAMN05660710_01498"/>
<dbReference type="PANTHER" id="PTHR44196">
    <property type="entry name" value="DEHYDROGENASE/REDUCTASE SDR FAMILY MEMBER 7B"/>
    <property type="match status" value="1"/>
</dbReference>
<dbReference type="CDD" id="cd05233">
    <property type="entry name" value="SDR_c"/>
    <property type="match status" value="1"/>
</dbReference>
<dbReference type="PANTHER" id="PTHR44196:SF2">
    <property type="entry name" value="SHORT-CHAIN DEHYDROGENASE-RELATED"/>
    <property type="match status" value="1"/>
</dbReference>
<reference evidence="4 5" key="1">
    <citation type="submission" date="2016-10" db="EMBL/GenBank/DDBJ databases">
        <authorList>
            <person name="de Groot N.N."/>
        </authorList>
    </citation>
    <scope>NUCLEOTIDE SEQUENCE [LARGE SCALE GENOMIC DNA]</scope>
    <source>
        <strain evidence="4 5">CGMCC 1.8925</strain>
    </source>
</reference>
<organism evidence="4 5">
    <name type="scientific">Paracoccus tibetensis</name>
    <dbReference type="NCBI Taxonomy" id="336292"/>
    <lineage>
        <taxon>Bacteria</taxon>
        <taxon>Pseudomonadati</taxon>
        <taxon>Pseudomonadota</taxon>
        <taxon>Alphaproteobacteria</taxon>
        <taxon>Rhodobacterales</taxon>
        <taxon>Paracoccaceae</taxon>
        <taxon>Paracoccus</taxon>
    </lineage>
</organism>
<keyword evidence="2" id="KW-0560">Oxidoreductase</keyword>